<dbReference type="InterPro" id="IPR039315">
    <property type="entry name" value="CheW"/>
</dbReference>
<evidence type="ECO:0000313" key="5">
    <source>
        <dbReference type="EMBL" id="EYD75092.1"/>
    </source>
</evidence>
<dbReference type="AlphaFoldDB" id="A0A017HKU6"/>
<comment type="caution">
    <text evidence="5">The sequence shown here is derived from an EMBL/GenBank/DDBJ whole genome shotgun (WGS) entry which is preliminary data.</text>
</comment>
<sequence length="154" mass="16172">MITQPDGLGPEPVEFVSFVSGGQDYCIRVVNVREIRRWSAVTTLPHAPRHFLGVMNLRGAVIPVIDLALRLGLPPTAPSARHVVLIVATGERVVGILVDSVAEILAVPGHALRDSTALPAESAQLVSGLIALDGSALRILDIDAVAPLLSEVPA</sequence>
<dbReference type="PROSITE" id="PS50851">
    <property type="entry name" value="CHEW"/>
    <property type="match status" value="1"/>
</dbReference>
<dbReference type="GO" id="GO:0007165">
    <property type="term" value="P:signal transduction"/>
    <property type="evidence" value="ECO:0007669"/>
    <property type="project" value="InterPro"/>
</dbReference>
<name>A0A017HKU6_9RHOB</name>
<feature type="domain" description="CheW-like" evidence="4">
    <location>
        <begin position="12"/>
        <end position="151"/>
    </location>
</feature>
<dbReference type="PANTHER" id="PTHR22617">
    <property type="entry name" value="CHEMOTAXIS SENSOR HISTIDINE KINASE-RELATED"/>
    <property type="match status" value="1"/>
</dbReference>
<dbReference type="InterPro" id="IPR002545">
    <property type="entry name" value="CheW-lke_dom"/>
</dbReference>
<dbReference type="HOGENOM" id="CLU_048995_3_4_5"/>
<evidence type="ECO:0000259" key="4">
    <source>
        <dbReference type="PROSITE" id="PS50851"/>
    </source>
</evidence>
<comment type="subcellular location">
    <subcellularLocation>
        <location evidence="1">Cytoplasm</location>
    </subcellularLocation>
</comment>
<keyword evidence="3" id="KW-0963">Cytoplasm</keyword>
<keyword evidence="6" id="KW-1185">Reference proteome</keyword>
<dbReference type="InterPro" id="IPR036061">
    <property type="entry name" value="CheW-like_dom_sf"/>
</dbReference>
<dbReference type="STRING" id="442562.Rumeso_03331"/>
<dbReference type="SUPFAM" id="SSF50341">
    <property type="entry name" value="CheW-like"/>
    <property type="match status" value="1"/>
</dbReference>
<dbReference type="Pfam" id="PF01584">
    <property type="entry name" value="CheW"/>
    <property type="match status" value="1"/>
</dbReference>
<evidence type="ECO:0000256" key="1">
    <source>
        <dbReference type="ARBA" id="ARBA00004496"/>
    </source>
</evidence>
<proteinExistence type="predicted"/>
<dbReference type="RefSeq" id="WP_037282662.1">
    <property type="nucleotide sequence ID" value="NZ_KK088607.1"/>
</dbReference>
<reference evidence="5 6" key="1">
    <citation type="submission" date="2013-02" db="EMBL/GenBank/DDBJ databases">
        <authorList>
            <person name="Fiebig A."/>
            <person name="Goeker M."/>
            <person name="Klenk H.-P.P."/>
        </authorList>
    </citation>
    <scope>NUCLEOTIDE SEQUENCE [LARGE SCALE GENOMIC DNA]</scope>
    <source>
        <strain evidence="5 6">DSM 19309</strain>
    </source>
</reference>
<evidence type="ECO:0000256" key="3">
    <source>
        <dbReference type="ARBA" id="ARBA00022490"/>
    </source>
</evidence>
<gene>
    <name evidence="5" type="ORF">Rumeso_03331</name>
</gene>
<dbReference type="PATRIC" id="fig|442562.3.peg.3276"/>
<dbReference type="SMART" id="SM00260">
    <property type="entry name" value="CheW"/>
    <property type="match status" value="1"/>
</dbReference>
<dbReference type="Gene3D" id="2.40.50.180">
    <property type="entry name" value="CheA-289, Domain 4"/>
    <property type="match status" value="1"/>
</dbReference>
<dbReference type="GO" id="GO:0006935">
    <property type="term" value="P:chemotaxis"/>
    <property type="evidence" value="ECO:0007669"/>
    <property type="project" value="InterPro"/>
</dbReference>
<organism evidence="5 6">
    <name type="scientific">Rubellimicrobium mesophilum DSM 19309</name>
    <dbReference type="NCBI Taxonomy" id="442562"/>
    <lineage>
        <taxon>Bacteria</taxon>
        <taxon>Pseudomonadati</taxon>
        <taxon>Pseudomonadota</taxon>
        <taxon>Alphaproteobacteria</taxon>
        <taxon>Rhodobacterales</taxon>
        <taxon>Roseobacteraceae</taxon>
        <taxon>Rubellimicrobium</taxon>
    </lineage>
</organism>
<protein>
    <recommendedName>
        <fullName evidence="2">Chemotaxis protein CheW</fullName>
    </recommendedName>
</protein>
<dbReference type="GO" id="GO:0005829">
    <property type="term" value="C:cytosol"/>
    <property type="evidence" value="ECO:0007669"/>
    <property type="project" value="TreeGrafter"/>
</dbReference>
<evidence type="ECO:0000313" key="6">
    <source>
        <dbReference type="Proteomes" id="UP000019666"/>
    </source>
</evidence>
<evidence type="ECO:0000256" key="2">
    <source>
        <dbReference type="ARBA" id="ARBA00021483"/>
    </source>
</evidence>
<dbReference type="EMBL" id="AOSK01000093">
    <property type="protein sequence ID" value="EYD75092.1"/>
    <property type="molecule type" value="Genomic_DNA"/>
</dbReference>
<dbReference type="Proteomes" id="UP000019666">
    <property type="component" value="Unassembled WGS sequence"/>
</dbReference>
<accession>A0A017HKU6</accession>
<dbReference type="PANTHER" id="PTHR22617:SF45">
    <property type="entry name" value="CHEMOTAXIS PROTEIN CHEW"/>
    <property type="match status" value="1"/>
</dbReference>
<dbReference type="Gene3D" id="2.30.30.40">
    <property type="entry name" value="SH3 Domains"/>
    <property type="match status" value="1"/>
</dbReference>
<dbReference type="OrthoDB" id="9794382at2"/>